<feature type="region of interest" description="Disordered" evidence="1">
    <location>
        <begin position="315"/>
        <end position="358"/>
    </location>
</feature>
<proteinExistence type="predicted"/>
<evidence type="ECO:0000313" key="2">
    <source>
        <dbReference type="EMBL" id="EAR84336.1"/>
    </source>
</evidence>
<dbReference type="HOGENOM" id="CLU_437769_0_0_1"/>
<keyword evidence="3" id="KW-1185">Reference proteome</keyword>
<protein>
    <submittedName>
        <fullName evidence="2">Uncharacterized protein</fullName>
    </submittedName>
</protein>
<dbReference type="KEGG" id="tet:TTHERM_00703280"/>
<dbReference type="EMBL" id="GG662460">
    <property type="protein sequence ID" value="EAR84336.1"/>
    <property type="molecule type" value="Genomic_DNA"/>
</dbReference>
<gene>
    <name evidence="2" type="ORF">TTHERM_00703280</name>
</gene>
<organism evidence="2 3">
    <name type="scientific">Tetrahymena thermophila (strain SB210)</name>
    <dbReference type="NCBI Taxonomy" id="312017"/>
    <lineage>
        <taxon>Eukaryota</taxon>
        <taxon>Sar</taxon>
        <taxon>Alveolata</taxon>
        <taxon>Ciliophora</taxon>
        <taxon>Intramacronucleata</taxon>
        <taxon>Oligohymenophorea</taxon>
        <taxon>Hymenostomatida</taxon>
        <taxon>Tetrahymenina</taxon>
        <taxon>Tetrahymenidae</taxon>
        <taxon>Tetrahymena</taxon>
    </lineage>
</organism>
<evidence type="ECO:0000256" key="1">
    <source>
        <dbReference type="SAM" id="MobiDB-lite"/>
    </source>
</evidence>
<dbReference type="AlphaFoldDB" id="Q22GJ5"/>
<feature type="compositionally biased region" description="Polar residues" evidence="1">
    <location>
        <begin position="315"/>
        <end position="324"/>
    </location>
</feature>
<accession>Q22GJ5</accession>
<dbReference type="Pfam" id="PF14536">
    <property type="entry name" value="DUF4441"/>
    <property type="match status" value="1"/>
</dbReference>
<feature type="compositionally biased region" description="Polar residues" evidence="1">
    <location>
        <begin position="342"/>
        <end position="358"/>
    </location>
</feature>
<feature type="compositionally biased region" description="Low complexity" evidence="1">
    <location>
        <begin position="420"/>
        <end position="436"/>
    </location>
</feature>
<reference evidence="3" key="1">
    <citation type="journal article" date="2006" name="PLoS Biol.">
        <title>Macronuclear genome sequence of the ciliate Tetrahymena thermophila, a model eukaryote.</title>
        <authorList>
            <person name="Eisen J.A."/>
            <person name="Coyne R.S."/>
            <person name="Wu M."/>
            <person name="Wu D."/>
            <person name="Thiagarajan M."/>
            <person name="Wortman J.R."/>
            <person name="Badger J.H."/>
            <person name="Ren Q."/>
            <person name="Amedeo P."/>
            <person name="Jones K.M."/>
            <person name="Tallon L.J."/>
            <person name="Delcher A.L."/>
            <person name="Salzberg S.L."/>
            <person name="Silva J.C."/>
            <person name="Haas B.J."/>
            <person name="Majoros W.H."/>
            <person name="Farzad M."/>
            <person name="Carlton J.M."/>
            <person name="Smith R.K. Jr."/>
            <person name="Garg J."/>
            <person name="Pearlman R.E."/>
            <person name="Karrer K.M."/>
            <person name="Sun L."/>
            <person name="Manning G."/>
            <person name="Elde N.C."/>
            <person name="Turkewitz A.P."/>
            <person name="Asai D.J."/>
            <person name="Wilkes D.E."/>
            <person name="Wang Y."/>
            <person name="Cai H."/>
            <person name="Collins K."/>
            <person name="Stewart B.A."/>
            <person name="Lee S.R."/>
            <person name="Wilamowska K."/>
            <person name="Weinberg Z."/>
            <person name="Ruzzo W.L."/>
            <person name="Wloga D."/>
            <person name="Gaertig J."/>
            <person name="Frankel J."/>
            <person name="Tsao C.-C."/>
            <person name="Gorovsky M.A."/>
            <person name="Keeling P.J."/>
            <person name="Waller R.F."/>
            <person name="Patron N.J."/>
            <person name="Cherry J.M."/>
            <person name="Stover N.A."/>
            <person name="Krieger C.J."/>
            <person name="del Toro C."/>
            <person name="Ryder H.F."/>
            <person name="Williamson S.C."/>
            <person name="Barbeau R.A."/>
            <person name="Hamilton E.P."/>
            <person name="Orias E."/>
        </authorList>
    </citation>
    <scope>NUCLEOTIDE SEQUENCE [LARGE SCALE GENOMIC DNA]</scope>
    <source>
        <strain evidence="3">SB210</strain>
    </source>
</reference>
<evidence type="ECO:0000313" key="3">
    <source>
        <dbReference type="Proteomes" id="UP000009168"/>
    </source>
</evidence>
<dbReference type="Proteomes" id="UP000009168">
    <property type="component" value="Unassembled WGS sequence"/>
</dbReference>
<dbReference type="GeneID" id="7830322"/>
<dbReference type="RefSeq" id="XP_001031999.1">
    <property type="nucleotide sequence ID" value="XM_001031999.1"/>
</dbReference>
<dbReference type="InParanoid" id="Q22GJ5"/>
<name>Q22GJ5_TETTS</name>
<feature type="compositionally biased region" description="Basic residues" evidence="1">
    <location>
        <begin position="331"/>
        <end position="341"/>
    </location>
</feature>
<feature type="region of interest" description="Disordered" evidence="1">
    <location>
        <begin position="414"/>
        <end position="444"/>
    </location>
</feature>
<dbReference type="InterPro" id="IPR028008">
    <property type="entry name" value="DUF4441"/>
</dbReference>
<sequence>MNPSMISHPQNYYLSTNMQQAQMLPHHQYGYMVYAPQQPVQQLPIQNQVQQNQIIQTQPLVPQIVQQPMNPLNSQNSGCAVLCYPTFVNVQGYQGVPFYAVQNYQITGQNGMIQMQNNPQISQNIFIQSQSQTSLNQQTQFNLSNDQNSNTLQNNEQKSQLFQTETVLPSNHQQINNSPNKFDEKHSNKAASLMKLSDSQALSVKSTVSNKSNQNSSNKDQAKIESTYLCQIQQVNEENISFKLIKNHSVSTTVNINNQNTINNLPISFSENDNEELSSNNQNNFLNNQANFITKSDQGETTTAISLSYPTKAQNIKSKQLNTPQDQSSKSSKKQKQRKNKLSFNQSENFESNQIVNQSDVKENIDTEFASNQQFNNSKVFLACKQQNFIQNQDEKYNDFLSSEIKGNAMSEEEISINDQSQQKSQDSFQQQVQQKSKAKNDQSIQQTLQNKLIKEKLLENATPAQKELLSQIQQISKQNSAKAFLKAYKKFALQDHEYIYNYQINENQYYYKVCREMPIIRIDNPTKKDLEGFYRKFKKFFNGKQYNNNTLKIVLRNKLYGKLFNDFLEFHSDKWLEESKSKNKDDLRIIIKFLQICHQNLDYLVFLRDHDKSKDKSNSGYDSD</sequence>